<accession>A0A813V3X5</accession>
<evidence type="ECO:0000256" key="1">
    <source>
        <dbReference type="ARBA" id="ARBA00001954"/>
    </source>
</evidence>
<dbReference type="Proteomes" id="UP000663891">
    <property type="component" value="Unassembled WGS sequence"/>
</dbReference>
<dbReference type="PANTHER" id="PTHR12463:SF1">
    <property type="entry name" value="2-OXOGLUTARATE AND FE-DEPENDENT OXYGENASE FAMILY PROTEIN"/>
    <property type="match status" value="1"/>
</dbReference>
<dbReference type="EMBL" id="CAJNON010000033">
    <property type="protein sequence ID" value="CAF0832476.1"/>
    <property type="molecule type" value="Genomic_DNA"/>
</dbReference>
<comment type="caution">
    <text evidence="3">The sequence shown here is derived from an EMBL/GenBank/DDBJ whole genome shotgun (WGS) entry which is preliminary data.</text>
</comment>
<proteinExistence type="predicted"/>
<dbReference type="InterPro" id="IPR037151">
    <property type="entry name" value="AlkB-like_sf"/>
</dbReference>
<dbReference type="SUPFAM" id="SSF51197">
    <property type="entry name" value="Clavaminate synthase-like"/>
    <property type="match status" value="1"/>
</dbReference>
<dbReference type="PANTHER" id="PTHR12463">
    <property type="entry name" value="OXYGENASE-RELATED"/>
    <property type="match status" value="1"/>
</dbReference>
<evidence type="ECO:0000259" key="2">
    <source>
        <dbReference type="PROSITE" id="PS51471"/>
    </source>
</evidence>
<organism evidence="3 4">
    <name type="scientific">Adineta steineri</name>
    <dbReference type="NCBI Taxonomy" id="433720"/>
    <lineage>
        <taxon>Eukaryota</taxon>
        <taxon>Metazoa</taxon>
        <taxon>Spiralia</taxon>
        <taxon>Gnathifera</taxon>
        <taxon>Rotifera</taxon>
        <taxon>Eurotatoria</taxon>
        <taxon>Bdelloidea</taxon>
        <taxon>Adinetida</taxon>
        <taxon>Adinetidae</taxon>
        <taxon>Adineta</taxon>
    </lineage>
</organism>
<evidence type="ECO:0000313" key="4">
    <source>
        <dbReference type="Proteomes" id="UP000663891"/>
    </source>
</evidence>
<evidence type="ECO:0000313" key="3">
    <source>
        <dbReference type="EMBL" id="CAF0832476.1"/>
    </source>
</evidence>
<dbReference type="OrthoDB" id="271595at2759"/>
<dbReference type="Pfam" id="PF13532">
    <property type="entry name" value="2OG-FeII_Oxy_2"/>
    <property type="match status" value="1"/>
</dbReference>
<dbReference type="GO" id="GO:0016491">
    <property type="term" value="F:oxidoreductase activity"/>
    <property type="evidence" value="ECO:0007669"/>
    <property type="project" value="TreeGrafter"/>
</dbReference>
<dbReference type="InterPro" id="IPR032857">
    <property type="entry name" value="ALKBH4"/>
</dbReference>
<protein>
    <recommendedName>
        <fullName evidence="2">Fe2OG dioxygenase domain-containing protein</fullName>
    </recommendedName>
</protein>
<reference evidence="3" key="1">
    <citation type="submission" date="2021-02" db="EMBL/GenBank/DDBJ databases">
        <authorList>
            <person name="Nowell W R."/>
        </authorList>
    </citation>
    <scope>NUCLEOTIDE SEQUENCE</scope>
</reference>
<gene>
    <name evidence="3" type="ORF">VCS650_LOCUS5683</name>
</gene>
<dbReference type="InterPro" id="IPR005123">
    <property type="entry name" value="Oxoglu/Fe-dep_dioxygenase_dom"/>
</dbReference>
<feature type="domain" description="Fe2OG dioxygenase" evidence="2">
    <location>
        <begin position="71"/>
        <end position="161"/>
    </location>
</feature>
<dbReference type="InterPro" id="IPR027450">
    <property type="entry name" value="AlkB-like"/>
</dbReference>
<dbReference type="GO" id="GO:0032451">
    <property type="term" value="F:demethylase activity"/>
    <property type="evidence" value="ECO:0007669"/>
    <property type="project" value="TreeGrafter"/>
</dbReference>
<dbReference type="PROSITE" id="PS51471">
    <property type="entry name" value="FE2OG_OXY"/>
    <property type="match status" value="1"/>
</dbReference>
<comment type="cofactor">
    <cofactor evidence="1">
        <name>Fe(2+)</name>
        <dbReference type="ChEBI" id="CHEBI:29033"/>
    </cofactor>
</comment>
<dbReference type="Gene3D" id="2.60.120.590">
    <property type="entry name" value="Alpha-ketoglutarate-dependent dioxygenase AlkB-like"/>
    <property type="match status" value="1"/>
</dbReference>
<dbReference type="GO" id="GO:0070988">
    <property type="term" value="P:demethylation"/>
    <property type="evidence" value="ECO:0007669"/>
    <property type="project" value="InterPro"/>
</dbReference>
<dbReference type="AlphaFoldDB" id="A0A813V3X5"/>
<sequence>MKNFIDKEEQKLLWSNICKENWSKELTRDTLHYGQRYDYETRKLVNDAKEIPEWLNDVKKQVEIRANFENSIDQIIINRYKKGQSISPHIDHKVLFGSTIATLSLGAEVNILFQYGSISKSINAPDCSLLVMKGDSRYLWKHSLKLNTVGERVSITFRTINKSV</sequence>
<name>A0A813V3X5_9BILA</name>